<dbReference type="KEGG" id="nce:NCER_101944"/>
<evidence type="ECO:0000313" key="7">
    <source>
        <dbReference type="EMBL" id="EEQ81573.1"/>
    </source>
</evidence>
<evidence type="ECO:0000256" key="2">
    <source>
        <dbReference type="ARBA" id="ARBA00012485"/>
    </source>
</evidence>
<dbReference type="EC" id="2.3.2.26" evidence="2"/>
<reference evidence="8" key="1">
    <citation type="journal article" date="2009" name="PLoS Pathog.">
        <title>Genomic analyses of the microsporidian Nosema ceranae, an emergent pathogen of honey bees.</title>
        <authorList>
            <person name="Cornman R.S."/>
            <person name="Chen Y.P."/>
            <person name="Schatz M.C."/>
            <person name="Street C."/>
            <person name="Zhao Y."/>
            <person name="Desany B."/>
            <person name="Egholm M."/>
            <person name="Hutchison S."/>
            <person name="Pettis J.S."/>
            <person name="Lipkin W.I."/>
            <person name="Evans J.D."/>
        </authorList>
    </citation>
    <scope>NUCLEOTIDE SEQUENCE [LARGE SCALE GENOMIC DNA]</scope>
    <source>
        <strain evidence="8">BRL01</strain>
    </source>
</reference>
<dbReference type="PANTHER" id="PTHR45700:SF2">
    <property type="entry name" value="UBIQUITIN-PROTEIN LIGASE E3C"/>
    <property type="match status" value="1"/>
</dbReference>
<comment type="catalytic activity">
    <reaction evidence="1">
        <text>S-ubiquitinyl-[E2 ubiquitin-conjugating enzyme]-L-cysteine + [acceptor protein]-L-lysine = [E2 ubiquitin-conjugating enzyme]-L-cysteine + N(6)-ubiquitinyl-[acceptor protein]-L-lysine.</text>
        <dbReference type="EC" id="2.3.2.26"/>
    </reaction>
</comment>
<keyword evidence="3" id="KW-0808">Transferase</keyword>
<dbReference type="Gene3D" id="3.30.2410.10">
    <property type="entry name" value="Hect, E3 ligase catalytic domain"/>
    <property type="match status" value="1"/>
</dbReference>
<feature type="active site" description="Glycyl thioester intermediate" evidence="5">
    <location>
        <position position="741"/>
    </location>
</feature>
<dbReference type="SMART" id="SM00119">
    <property type="entry name" value="HECTc"/>
    <property type="match status" value="1"/>
</dbReference>
<dbReference type="HOGENOM" id="CLU_002173_5_2_1"/>
<organism evidence="8">
    <name type="scientific">Vairimorpha ceranae (strain BRL01)</name>
    <name type="common">Microsporidian parasite</name>
    <name type="synonym">Nosema ceranae</name>
    <dbReference type="NCBI Taxonomy" id="578460"/>
    <lineage>
        <taxon>Eukaryota</taxon>
        <taxon>Fungi</taxon>
        <taxon>Fungi incertae sedis</taxon>
        <taxon>Microsporidia</taxon>
        <taxon>Nosematidae</taxon>
        <taxon>Vairimorpha</taxon>
    </lineage>
</organism>
<dbReference type="GO" id="GO:0000209">
    <property type="term" value="P:protein polyubiquitination"/>
    <property type="evidence" value="ECO:0007669"/>
    <property type="project" value="InterPro"/>
</dbReference>
<dbReference type="STRING" id="578460.C4VB29"/>
<accession>C4VB29</accession>
<sequence length="773" mass="91176">MIKKNLYAEQLSYGCKRQNCLKAFCRKIENPNLLDEISAILCDYDDIFLCENTNKLVNGDISLHKYKFKENQCINLLIHYLDLFKIDKNKSYEDNNVDDLILYSPYNSNFNDNMDLVKDKQPLKNITNTHLENGMYDLNISNNEEEKHFFCNYFNKNKWSSKEYYLISGVVHILIKKYKDCPFYTLGLLILRLYSIVSMYSCTDLQKLTVIFQISTDIFKSNTKRCNFKKIESEKDQTISNLINVTFDDQNRDAKQVFMKSENGFETQKGDGSFIEHSSTELYVNDCKQNLEVNKYYICFNEELFNKNDLFRLIVNMRKTLNRFSDTNIRENKRLELMLNIFYLMFEFNENLQVVQYKKFYLNQFCLRMNFKEEYKFFRTKGKSILSYSFILPVYLKAEVLKSENNDLMKTSLQDSFFRSLFEGHIEPYLFITVNRENIYSESLKILLKIRFEDMHKQLRITFKNEEGVDSGGIRKEYFQLLSHEIKHDNSLFIIAENIIWLKNDCLDFDKYYCIGKILGIALYNNVVLNIPFPSFFFKKLLNKKTTFNDLKEIDHSLYLSLSKLKKLSAKEIENLELTFTVIYTTTTGEVKSYNLDKRNREIKVTKANLHSFINKYSDFILNKLIKKQFNAIKEGFYFVINKNILTPVNSKELEKIILGSNNLNVDEIKSTTSYSGYKNDSTIIKYFWEIFESYSKKMKKKLIQFITGHDRIPIAGAGSLKLVIMKNGCDTERLPSSQTCFNTLLLPEYSSKEKLEGKLRTALEMTAGFFLL</sequence>
<dbReference type="InterPro" id="IPR035983">
    <property type="entry name" value="Hect_E3_ubiquitin_ligase"/>
</dbReference>
<dbReference type="PANTHER" id="PTHR45700">
    <property type="entry name" value="UBIQUITIN-PROTEIN LIGASE E3C"/>
    <property type="match status" value="1"/>
</dbReference>
<dbReference type="InterPro" id="IPR044611">
    <property type="entry name" value="E3A/B/C-like"/>
</dbReference>
<evidence type="ECO:0000256" key="1">
    <source>
        <dbReference type="ARBA" id="ARBA00000885"/>
    </source>
</evidence>
<protein>
    <recommendedName>
        <fullName evidence="2">HECT-type E3 ubiquitin transferase</fullName>
        <ecNumber evidence="2">2.3.2.26</ecNumber>
    </recommendedName>
</protein>
<dbReference type="Proteomes" id="UP000009082">
    <property type="component" value="Unassembled WGS sequence"/>
</dbReference>
<dbReference type="FunFam" id="3.30.2410.10:FF:000003">
    <property type="entry name" value="probable E3 ubiquitin-protein ligase HERC4 isoform X1"/>
    <property type="match status" value="1"/>
</dbReference>
<dbReference type="PROSITE" id="PS50237">
    <property type="entry name" value="HECT"/>
    <property type="match status" value="1"/>
</dbReference>
<proteinExistence type="predicted"/>
<evidence type="ECO:0000256" key="4">
    <source>
        <dbReference type="ARBA" id="ARBA00022786"/>
    </source>
</evidence>
<dbReference type="Gene3D" id="3.30.2160.10">
    <property type="entry name" value="Hect, E3 ligase catalytic domain"/>
    <property type="match status" value="1"/>
</dbReference>
<dbReference type="Gene3D" id="3.90.1750.10">
    <property type="entry name" value="Hect, E3 ligase catalytic domains"/>
    <property type="match status" value="1"/>
</dbReference>
<feature type="domain" description="HECT" evidence="6">
    <location>
        <begin position="451"/>
        <end position="773"/>
    </location>
</feature>
<dbReference type="FunCoup" id="C4VB29">
    <property type="interactions" value="15"/>
</dbReference>
<dbReference type="GO" id="GO:0006511">
    <property type="term" value="P:ubiquitin-dependent protein catabolic process"/>
    <property type="evidence" value="ECO:0007669"/>
    <property type="project" value="TreeGrafter"/>
</dbReference>
<dbReference type="VEuPathDB" id="MicrosporidiaDB:NCER_101944"/>
<dbReference type="GO" id="GO:0061630">
    <property type="term" value="F:ubiquitin protein ligase activity"/>
    <property type="evidence" value="ECO:0007669"/>
    <property type="project" value="UniProtKB-EC"/>
</dbReference>
<evidence type="ECO:0000259" key="6">
    <source>
        <dbReference type="PROSITE" id="PS50237"/>
    </source>
</evidence>
<dbReference type="OrthoDB" id="8068875at2759"/>
<gene>
    <name evidence="7" type="ORF">NCER_101944</name>
</gene>
<dbReference type="SUPFAM" id="SSF56204">
    <property type="entry name" value="Hect, E3 ligase catalytic domain"/>
    <property type="match status" value="1"/>
</dbReference>
<evidence type="ECO:0000256" key="5">
    <source>
        <dbReference type="PROSITE-ProRule" id="PRU00104"/>
    </source>
</evidence>
<dbReference type="AlphaFoldDB" id="C4VB29"/>
<evidence type="ECO:0000256" key="3">
    <source>
        <dbReference type="ARBA" id="ARBA00022679"/>
    </source>
</evidence>
<dbReference type="InterPro" id="IPR000569">
    <property type="entry name" value="HECT_dom"/>
</dbReference>
<keyword evidence="4 5" id="KW-0833">Ubl conjugation pathway</keyword>
<evidence type="ECO:0000313" key="8">
    <source>
        <dbReference type="Proteomes" id="UP000009082"/>
    </source>
</evidence>
<dbReference type="InParanoid" id="C4VB29"/>
<name>C4VB29_VAIC1</name>
<dbReference type="EMBL" id="ACOL01000366">
    <property type="protein sequence ID" value="EEQ81573.1"/>
    <property type="molecule type" value="Genomic_DNA"/>
</dbReference>
<dbReference type="Pfam" id="PF00632">
    <property type="entry name" value="HECT"/>
    <property type="match status" value="1"/>
</dbReference>